<reference evidence="4" key="3">
    <citation type="journal article" date="2019" name="Int. J. Syst. Evol. Microbiol.">
        <title>The Global Catalogue of Microorganisms (GCM) 10K type strain sequencing project: providing services to taxonomists for standard genome sequencing and annotation.</title>
        <authorList>
            <consortium name="The Broad Institute Genomics Platform"/>
            <consortium name="The Broad Institute Genome Sequencing Center for Infectious Disease"/>
            <person name="Wu L."/>
            <person name="Ma J."/>
        </authorList>
    </citation>
    <scope>NUCLEOTIDE SEQUENCE [LARGE SCALE GENOMIC DNA]</scope>
    <source>
        <strain evidence="4">CGMCC 1.11013</strain>
    </source>
</reference>
<dbReference type="AlphaFoldDB" id="A0A069NAF5"/>
<reference evidence="1" key="4">
    <citation type="submission" date="2024-05" db="EMBL/GenBank/DDBJ databases">
        <authorList>
            <person name="Sun Q."/>
            <person name="Zhou Y."/>
        </authorList>
    </citation>
    <scope>NUCLEOTIDE SEQUENCE</scope>
    <source>
        <strain evidence="1">CGMCC 1.11013</strain>
    </source>
</reference>
<comment type="caution">
    <text evidence="2">The sequence shown here is derived from an EMBL/GenBank/DDBJ whole genome shotgun (WGS) entry which is preliminary data.</text>
</comment>
<evidence type="ECO:0000313" key="4">
    <source>
        <dbReference type="Proteomes" id="UP000597138"/>
    </source>
</evidence>
<evidence type="ECO:0000313" key="2">
    <source>
        <dbReference type="EMBL" id="KDR25413.1"/>
    </source>
</evidence>
<organism evidence="2 3">
    <name type="scientific">Caballeronia grimmiae</name>
    <dbReference type="NCBI Taxonomy" id="1071679"/>
    <lineage>
        <taxon>Bacteria</taxon>
        <taxon>Pseudomonadati</taxon>
        <taxon>Pseudomonadota</taxon>
        <taxon>Betaproteobacteria</taxon>
        <taxon>Burkholderiales</taxon>
        <taxon>Burkholderiaceae</taxon>
        <taxon>Caballeronia</taxon>
    </lineage>
</organism>
<name>A0A069NAF5_9BURK</name>
<evidence type="ECO:0000313" key="3">
    <source>
        <dbReference type="Proteomes" id="UP000027439"/>
    </source>
</evidence>
<sequence length="79" mass="9065">MTQPSALSAELLKFIHARRGLSSTQALSLSSSLERDLGLTGDNAAYFMEAYFEQFHVEVGDFNFPRYFVEESARDRFFF</sequence>
<dbReference type="Proteomes" id="UP000027439">
    <property type="component" value="Unassembled WGS sequence"/>
</dbReference>
<dbReference type="Proteomes" id="UP000597138">
    <property type="component" value="Unassembled WGS sequence"/>
</dbReference>
<dbReference type="STRING" id="1071679.BG57_30560"/>
<reference evidence="1" key="1">
    <citation type="journal article" date="2014" name="Int. J. Syst. Evol. Microbiol.">
        <title>Complete genome of a new Firmicutes species belonging to the dominant human colonic microbiota ('Ruminococcus bicirculans') reveals two chromosomes and a selective capacity to utilize plant glucans.</title>
        <authorList>
            <consortium name="NISC Comparative Sequencing Program"/>
            <person name="Wegmann U."/>
            <person name="Louis P."/>
            <person name="Goesmann A."/>
            <person name="Henrissat B."/>
            <person name="Duncan S.H."/>
            <person name="Flint H.J."/>
        </authorList>
    </citation>
    <scope>NUCLEOTIDE SEQUENCE</scope>
    <source>
        <strain evidence="1">CGMCC 1.11013</strain>
    </source>
</reference>
<dbReference type="EMBL" id="JFHE01000075">
    <property type="protein sequence ID" value="KDR25413.1"/>
    <property type="molecule type" value="Genomic_DNA"/>
</dbReference>
<dbReference type="eggNOG" id="ENOG5033NKA">
    <property type="taxonomic scope" value="Bacteria"/>
</dbReference>
<evidence type="ECO:0000313" key="1">
    <source>
        <dbReference type="EMBL" id="GGD80261.1"/>
    </source>
</evidence>
<dbReference type="InterPro" id="IPR010862">
    <property type="entry name" value="DUF1493"/>
</dbReference>
<accession>A0A069NAF5</accession>
<dbReference type="EMBL" id="BMEG01000006">
    <property type="protein sequence ID" value="GGD80261.1"/>
    <property type="molecule type" value="Genomic_DNA"/>
</dbReference>
<dbReference type="RefSeq" id="WP_035970780.1">
    <property type="nucleotide sequence ID" value="NZ_BMEG01000006.1"/>
</dbReference>
<dbReference type="Pfam" id="PF07377">
    <property type="entry name" value="DUF1493"/>
    <property type="match status" value="1"/>
</dbReference>
<protein>
    <submittedName>
        <fullName evidence="2">Uncharacterized protein</fullName>
    </submittedName>
</protein>
<keyword evidence="4" id="KW-1185">Reference proteome</keyword>
<gene>
    <name evidence="2" type="ORF">BG57_30560</name>
    <name evidence="1" type="ORF">GCM10010985_38470</name>
</gene>
<reference evidence="2 3" key="2">
    <citation type="submission" date="2014-03" db="EMBL/GenBank/DDBJ databases">
        <title>Draft Genome Sequences of Four Burkholderia Strains.</title>
        <authorList>
            <person name="Liu X.Y."/>
            <person name="Li C.X."/>
            <person name="Xu J.H."/>
        </authorList>
    </citation>
    <scope>NUCLEOTIDE SEQUENCE [LARGE SCALE GENOMIC DNA]</scope>
    <source>
        <strain evidence="2 3">R27</strain>
    </source>
</reference>
<proteinExistence type="predicted"/>
<dbReference type="OrthoDB" id="9006902at2"/>